<dbReference type="PRINTS" id="PR00344">
    <property type="entry name" value="BCTRLSENSOR"/>
</dbReference>
<dbReference type="CDD" id="cd00082">
    <property type="entry name" value="HisKA"/>
    <property type="match status" value="1"/>
</dbReference>
<dbReference type="Pfam" id="PF00512">
    <property type="entry name" value="HisKA"/>
    <property type="match status" value="1"/>
</dbReference>
<evidence type="ECO:0000259" key="8">
    <source>
        <dbReference type="PROSITE" id="PS50109"/>
    </source>
</evidence>
<comment type="catalytic activity">
    <reaction evidence="1">
        <text>ATP + protein L-histidine = ADP + protein N-phospho-L-histidine.</text>
        <dbReference type="EC" id="2.7.13.3"/>
    </reaction>
</comment>
<feature type="domain" description="Histidine kinase" evidence="8">
    <location>
        <begin position="595"/>
        <end position="814"/>
    </location>
</feature>
<organism evidence="10 11">
    <name type="scientific">Azotobacter chroococcum NCIMB 8003</name>
    <dbReference type="NCBI Taxonomy" id="1328314"/>
    <lineage>
        <taxon>Bacteria</taxon>
        <taxon>Pseudomonadati</taxon>
        <taxon>Pseudomonadota</taxon>
        <taxon>Gammaproteobacteria</taxon>
        <taxon>Pseudomonadales</taxon>
        <taxon>Pseudomonadaceae</taxon>
        <taxon>Azotobacter</taxon>
    </lineage>
</organism>
<dbReference type="GO" id="GO:0009927">
    <property type="term" value="F:histidine phosphotransfer kinase activity"/>
    <property type="evidence" value="ECO:0007669"/>
    <property type="project" value="TreeGrafter"/>
</dbReference>
<protein>
    <recommendedName>
        <fullName evidence="2">histidine kinase</fullName>
        <ecNumber evidence="2">2.7.13.3</ecNumber>
    </recommendedName>
</protein>
<evidence type="ECO:0000313" key="10">
    <source>
        <dbReference type="EMBL" id="AJE20251.1"/>
    </source>
</evidence>
<dbReference type="InterPro" id="IPR004358">
    <property type="entry name" value="Sig_transdc_His_kin-like_C"/>
</dbReference>
<dbReference type="GO" id="GO:0005886">
    <property type="term" value="C:plasma membrane"/>
    <property type="evidence" value="ECO:0007669"/>
    <property type="project" value="TreeGrafter"/>
</dbReference>
<evidence type="ECO:0000256" key="2">
    <source>
        <dbReference type="ARBA" id="ARBA00012438"/>
    </source>
</evidence>
<evidence type="ECO:0000256" key="5">
    <source>
        <dbReference type="ARBA" id="ARBA00022777"/>
    </source>
</evidence>
<dbReference type="CDD" id="cd18774">
    <property type="entry name" value="PDC2_HK_sensor"/>
    <property type="match status" value="1"/>
</dbReference>
<evidence type="ECO:0000313" key="11">
    <source>
        <dbReference type="Proteomes" id="UP000068210"/>
    </source>
</evidence>
<dbReference type="KEGG" id="acx:Achr_7520"/>
<feature type="region of interest" description="Disordered" evidence="6">
    <location>
        <begin position="816"/>
        <end position="839"/>
    </location>
</feature>
<sequence>MPRAMRYPLRRWIWRAFVQCALIPLILVESVLIGAYLLSNAATRDAQLGHLEERARQSLESDAQREAEVVDWRLWSVEKQTRIFRDAVVHALQDERFQPDEVERARHVPGPKGNFYSRSDDGRAASFYAESTPPERQDRAKALRLSQLNPLMRSIKEADPLVVAVYFRSWDHYTRYYPFFDVLQKDLGDRPSSGYNFYSRAAESQNPEREPVWTSPYLDASGRWRMVTVAPVYRGNFLEGVVGLEIDLERMLAGIGALEVPWQGYGLLIDEEGSAMSLPRGGGMPSAFAVNAPEHRREAEHLLQAAGAEGEVQTAMFDGHEHLLVWRRIPLTGWRLLLVVDKDRIFQPTRALAAHYQKIGYLLIAALLLLHVLLLVLWWRRSQRLSRELGQPISGIVDMLRYLGKGQWRAGSDRPLPLQDSRIEELNAMADAVYSSDRQLQASEAERSRAQRLLEVVMENTTESLWEIMADKSQIRVSSRFARRFALDSESVTIEEFNRLVHPDDMERLRQRRDSFFSGADGVYEVEYRCVDRAGQYVWLLSRGQALEWDASGRVLHSAGTHVDISRLKAVQEDLRRATLEAQDASRAKSRFLSSMSHELRTPLNAVQGFAQLIELEVEGRPEANPIGEYAQEIVKASRHLTALVDDILDLSTLEGRRQQLHVRPVEVGVMLASCAELVQPQVRERQLQLQLIPMCMPLYVQADSRRLRQILLNLLSNAIKYNRPQGRVTLGYEVRSDCVRLWVKDTGPGLDAEQQSQLFQPFQRLGRESSNIPGSGIGLVLCHELVAMMNGSMGFYSEPGHGCCFWVDLPGAAAPEEERAASSDEPPAGQVERVKGDS</sequence>
<dbReference type="InterPro" id="IPR013655">
    <property type="entry name" value="PAS_fold_3"/>
</dbReference>
<proteinExistence type="predicted"/>
<keyword evidence="3" id="KW-0597">Phosphoprotein</keyword>
<dbReference type="InterPro" id="IPR000700">
    <property type="entry name" value="PAS-assoc_C"/>
</dbReference>
<dbReference type="NCBIfam" id="TIGR00229">
    <property type="entry name" value="sensory_box"/>
    <property type="match status" value="1"/>
</dbReference>
<dbReference type="InterPro" id="IPR001610">
    <property type="entry name" value="PAC"/>
</dbReference>
<dbReference type="SUPFAM" id="SSF55874">
    <property type="entry name" value="ATPase domain of HSP90 chaperone/DNA topoisomerase II/histidine kinase"/>
    <property type="match status" value="1"/>
</dbReference>
<keyword evidence="7" id="KW-0472">Membrane</keyword>
<dbReference type="PANTHER" id="PTHR43047">
    <property type="entry name" value="TWO-COMPONENT HISTIDINE PROTEIN KINASE"/>
    <property type="match status" value="1"/>
</dbReference>
<dbReference type="InterPro" id="IPR000014">
    <property type="entry name" value="PAS"/>
</dbReference>
<dbReference type="InterPro" id="IPR003594">
    <property type="entry name" value="HATPase_dom"/>
</dbReference>
<name>A0A0C4WJY8_9GAMM</name>
<dbReference type="InterPro" id="IPR036890">
    <property type="entry name" value="HATPase_C_sf"/>
</dbReference>
<evidence type="ECO:0000256" key="3">
    <source>
        <dbReference type="ARBA" id="ARBA00022553"/>
    </source>
</evidence>
<dbReference type="Gene3D" id="3.30.565.10">
    <property type="entry name" value="Histidine kinase-like ATPase, C-terminal domain"/>
    <property type="match status" value="1"/>
</dbReference>
<reference evidence="10 11" key="1">
    <citation type="journal article" date="2015" name="PLoS ONE">
        <title>Azotobacter Genomes: The Genome of Azotobacter chroococcum NCIMB 8003 (ATCC 4412).</title>
        <authorList>
            <person name="Robson R.L."/>
            <person name="Jones R."/>
            <person name="Robson R.M."/>
            <person name="Schwartz A."/>
            <person name="Richardson T.H."/>
        </authorList>
    </citation>
    <scope>NUCLEOTIDE SEQUENCE [LARGE SCALE GENOMIC DNA]</scope>
    <source>
        <strain evidence="10 11">NCIMB 8003</strain>
    </source>
</reference>
<dbReference type="SMART" id="SM00086">
    <property type="entry name" value="PAC"/>
    <property type="match status" value="1"/>
</dbReference>
<dbReference type="GO" id="GO:0000155">
    <property type="term" value="F:phosphorelay sensor kinase activity"/>
    <property type="evidence" value="ECO:0007669"/>
    <property type="project" value="InterPro"/>
</dbReference>
<dbReference type="STRING" id="1328314.Achr_7520"/>
<keyword evidence="5 10" id="KW-0418">Kinase</keyword>
<keyword evidence="11" id="KW-1185">Reference proteome</keyword>
<dbReference type="Gene3D" id="1.10.287.130">
    <property type="match status" value="1"/>
</dbReference>
<dbReference type="AlphaFoldDB" id="A0A0C4WJY8"/>
<evidence type="ECO:0000256" key="1">
    <source>
        <dbReference type="ARBA" id="ARBA00000085"/>
    </source>
</evidence>
<dbReference type="InterPro" id="IPR035965">
    <property type="entry name" value="PAS-like_dom_sf"/>
</dbReference>
<feature type="transmembrane region" description="Helical" evidence="7">
    <location>
        <begin position="359"/>
        <end position="379"/>
    </location>
</feature>
<dbReference type="PANTHER" id="PTHR43047:SF72">
    <property type="entry name" value="OSMOSENSING HISTIDINE PROTEIN KINASE SLN1"/>
    <property type="match status" value="1"/>
</dbReference>
<keyword evidence="7" id="KW-0812">Transmembrane</keyword>
<dbReference type="InterPro" id="IPR003661">
    <property type="entry name" value="HisK_dim/P_dom"/>
</dbReference>
<dbReference type="SUPFAM" id="SSF47384">
    <property type="entry name" value="Homodimeric domain of signal transducing histidine kinase"/>
    <property type="match status" value="1"/>
</dbReference>
<dbReference type="Gene3D" id="3.30.450.20">
    <property type="entry name" value="PAS domain"/>
    <property type="match status" value="2"/>
</dbReference>
<gene>
    <name evidence="10" type="ORF">Achr_7520</name>
</gene>
<evidence type="ECO:0000256" key="7">
    <source>
        <dbReference type="SAM" id="Phobius"/>
    </source>
</evidence>
<accession>A0A0C4WJY8</accession>
<dbReference type="EC" id="2.7.13.3" evidence="2"/>
<dbReference type="PROSITE" id="PS50113">
    <property type="entry name" value="PAC"/>
    <property type="match status" value="1"/>
</dbReference>
<evidence type="ECO:0000259" key="9">
    <source>
        <dbReference type="PROSITE" id="PS50113"/>
    </source>
</evidence>
<dbReference type="InterPro" id="IPR036097">
    <property type="entry name" value="HisK_dim/P_sf"/>
</dbReference>
<evidence type="ECO:0000256" key="4">
    <source>
        <dbReference type="ARBA" id="ARBA00022679"/>
    </source>
</evidence>
<keyword evidence="4" id="KW-0808">Transferase</keyword>
<evidence type="ECO:0000256" key="6">
    <source>
        <dbReference type="SAM" id="MobiDB-lite"/>
    </source>
</evidence>
<dbReference type="Pfam" id="PF08447">
    <property type="entry name" value="PAS_3"/>
    <property type="match status" value="1"/>
</dbReference>
<dbReference type="EMBL" id="CP010415">
    <property type="protein sequence ID" value="AJE20251.1"/>
    <property type="molecule type" value="Genomic_DNA"/>
</dbReference>
<dbReference type="HOGENOM" id="CLU_000445_114_13_6"/>
<dbReference type="SUPFAM" id="SSF55785">
    <property type="entry name" value="PYP-like sensor domain (PAS domain)"/>
    <property type="match status" value="1"/>
</dbReference>
<dbReference type="PROSITE" id="PS50109">
    <property type="entry name" value="HIS_KIN"/>
    <property type="match status" value="1"/>
</dbReference>
<dbReference type="SMART" id="SM00387">
    <property type="entry name" value="HATPase_c"/>
    <property type="match status" value="1"/>
</dbReference>
<dbReference type="SMART" id="SM00388">
    <property type="entry name" value="HisKA"/>
    <property type="match status" value="1"/>
</dbReference>
<dbReference type="Pfam" id="PF02518">
    <property type="entry name" value="HATPase_c"/>
    <property type="match status" value="1"/>
</dbReference>
<dbReference type="InterPro" id="IPR005467">
    <property type="entry name" value="His_kinase_dom"/>
</dbReference>
<feature type="domain" description="PAC" evidence="9">
    <location>
        <begin position="524"/>
        <end position="577"/>
    </location>
</feature>
<keyword evidence="7" id="KW-1133">Transmembrane helix</keyword>
<feature type="transmembrane region" description="Helical" evidence="7">
    <location>
        <begin position="12"/>
        <end position="38"/>
    </location>
</feature>
<dbReference type="Proteomes" id="UP000068210">
    <property type="component" value="Chromosome"/>
</dbReference>